<keyword evidence="3" id="KW-1185">Reference proteome</keyword>
<evidence type="ECO:0000256" key="1">
    <source>
        <dbReference type="SAM" id="MobiDB-lite"/>
    </source>
</evidence>
<gene>
    <name evidence="2" type="ORF">AG1IA_09863</name>
</gene>
<organism evidence="2 3">
    <name type="scientific">Thanatephorus cucumeris (strain AG1-IA)</name>
    <name type="common">Rice sheath blight fungus</name>
    <name type="synonym">Rhizoctonia solani</name>
    <dbReference type="NCBI Taxonomy" id="983506"/>
    <lineage>
        <taxon>Eukaryota</taxon>
        <taxon>Fungi</taxon>
        <taxon>Dikarya</taxon>
        <taxon>Basidiomycota</taxon>
        <taxon>Agaricomycotina</taxon>
        <taxon>Agaricomycetes</taxon>
        <taxon>Cantharellales</taxon>
        <taxon>Ceratobasidiaceae</taxon>
        <taxon>Rhizoctonia</taxon>
        <taxon>Rhizoctonia solani AG-1</taxon>
    </lineage>
</organism>
<dbReference type="EMBL" id="AFRT01004294">
    <property type="protein sequence ID" value="ELU36107.1"/>
    <property type="molecule type" value="Genomic_DNA"/>
</dbReference>
<dbReference type="Proteomes" id="UP000011668">
    <property type="component" value="Unassembled WGS sequence"/>
</dbReference>
<feature type="region of interest" description="Disordered" evidence="1">
    <location>
        <begin position="112"/>
        <end position="139"/>
    </location>
</feature>
<dbReference type="HOGENOM" id="CLU_1846458_0_0_1"/>
<proteinExistence type="predicted"/>
<dbReference type="AlphaFoldDB" id="L8WH98"/>
<accession>L8WH98</accession>
<evidence type="ECO:0000313" key="3">
    <source>
        <dbReference type="Proteomes" id="UP000011668"/>
    </source>
</evidence>
<sequence length="139" mass="15769">MSSRQRSGSSANVPVVEIPRWQRDTSVRDSGRCRGLGVAVPWYGDMNVTLNLKSIETIKHRESMSPQSLRAKCQYLFMLIRRNIANDLTKIPSFPFSRHLTLALVCIPKSQDSTSRLYPSEPREPPGALFRPSTHPNFQ</sequence>
<reference evidence="2 3" key="1">
    <citation type="journal article" date="2013" name="Nat. Commun.">
        <title>The evolution and pathogenic mechanisms of the rice sheath blight pathogen.</title>
        <authorList>
            <person name="Zheng A."/>
            <person name="Lin R."/>
            <person name="Xu L."/>
            <person name="Qin P."/>
            <person name="Tang C."/>
            <person name="Ai P."/>
            <person name="Zhang D."/>
            <person name="Liu Y."/>
            <person name="Sun Z."/>
            <person name="Feng H."/>
            <person name="Wang Y."/>
            <person name="Chen Y."/>
            <person name="Liang X."/>
            <person name="Fu R."/>
            <person name="Li Q."/>
            <person name="Zhang J."/>
            <person name="Yu X."/>
            <person name="Xie Z."/>
            <person name="Ding L."/>
            <person name="Guan P."/>
            <person name="Tang J."/>
            <person name="Liang Y."/>
            <person name="Wang S."/>
            <person name="Deng Q."/>
            <person name="Li S."/>
            <person name="Zhu J."/>
            <person name="Wang L."/>
            <person name="Liu H."/>
            <person name="Li P."/>
        </authorList>
    </citation>
    <scope>NUCLEOTIDE SEQUENCE [LARGE SCALE GENOMIC DNA]</scope>
    <source>
        <strain evidence="3">AG-1 IA</strain>
    </source>
</reference>
<protein>
    <submittedName>
        <fullName evidence="2">Uncharacterized protein</fullName>
    </submittedName>
</protein>
<evidence type="ECO:0000313" key="2">
    <source>
        <dbReference type="EMBL" id="ELU36107.1"/>
    </source>
</evidence>
<name>L8WH98_THACA</name>
<comment type="caution">
    <text evidence="2">The sequence shown here is derived from an EMBL/GenBank/DDBJ whole genome shotgun (WGS) entry which is preliminary data.</text>
</comment>